<reference evidence="1" key="2">
    <citation type="submission" date="2020-11" db="EMBL/GenBank/DDBJ databases">
        <authorList>
            <person name="McCartney M.A."/>
            <person name="Auch B."/>
            <person name="Kono T."/>
            <person name="Mallez S."/>
            <person name="Becker A."/>
            <person name="Gohl D.M."/>
            <person name="Silverstein K.A.T."/>
            <person name="Koren S."/>
            <person name="Bechman K.B."/>
            <person name="Herman A."/>
            <person name="Abrahante J.E."/>
            <person name="Garbe J."/>
        </authorList>
    </citation>
    <scope>NUCLEOTIDE SEQUENCE</scope>
    <source>
        <strain evidence="1">Duluth1</strain>
        <tissue evidence="1">Whole animal</tissue>
    </source>
</reference>
<evidence type="ECO:0000313" key="1">
    <source>
        <dbReference type="EMBL" id="KAH3828513.1"/>
    </source>
</evidence>
<name>A0A9D4K1U0_DREPO</name>
<reference evidence="1" key="1">
    <citation type="journal article" date="2019" name="bioRxiv">
        <title>The Genome of the Zebra Mussel, Dreissena polymorpha: A Resource for Invasive Species Research.</title>
        <authorList>
            <person name="McCartney M.A."/>
            <person name="Auch B."/>
            <person name="Kono T."/>
            <person name="Mallez S."/>
            <person name="Zhang Y."/>
            <person name="Obille A."/>
            <person name="Becker A."/>
            <person name="Abrahante J.E."/>
            <person name="Garbe J."/>
            <person name="Badalamenti J.P."/>
            <person name="Herman A."/>
            <person name="Mangelson H."/>
            <person name="Liachko I."/>
            <person name="Sullivan S."/>
            <person name="Sone E.D."/>
            <person name="Koren S."/>
            <person name="Silverstein K.A.T."/>
            <person name="Beckman K.B."/>
            <person name="Gohl D.M."/>
        </authorList>
    </citation>
    <scope>NUCLEOTIDE SEQUENCE</scope>
    <source>
        <strain evidence="1">Duluth1</strain>
        <tissue evidence="1">Whole animal</tissue>
    </source>
</reference>
<gene>
    <name evidence="1" type="ORF">DPMN_130493</name>
</gene>
<dbReference type="EMBL" id="JAIWYP010000005">
    <property type="protein sequence ID" value="KAH3828513.1"/>
    <property type="molecule type" value="Genomic_DNA"/>
</dbReference>
<sequence length="71" mass="8651">MDLNMFRHQPYVPNECRFRFKTSRMAGSFRTKFRMKSRFTGLHRRQQVRPIYSSLRRLQIPLQETNSSSQL</sequence>
<evidence type="ECO:0000313" key="2">
    <source>
        <dbReference type="Proteomes" id="UP000828390"/>
    </source>
</evidence>
<accession>A0A9D4K1U0</accession>
<proteinExistence type="predicted"/>
<keyword evidence="2" id="KW-1185">Reference proteome</keyword>
<dbReference type="Proteomes" id="UP000828390">
    <property type="component" value="Unassembled WGS sequence"/>
</dbReference>
<protein>
    <submittedName>
        <fullName evidence="1">Uncharacterized protein</fullName>
    </submittedName>
</protein>
<comment type="caution">
    <text evidence="1">The sequence shown here is derived from an EMBL/GenBank/DDBJ whole genome shotgun (WGS) entry which is preliminary data.</text>
</comment>
<dbReference type="AlphaFoldDB" id="A0A9D4K1U0"/>
<organism evidence="1 2">
    <name type="scientific">Dreissena polymorpha</name>
    <name type="common">Zebra mussel</name>
    <name type="synonym">Mytilus polymorpha</name>
    <dbReference type="NCBI Taxonomy" id="45954"/>
    <lineage>
        <taxon>Eukaryota</taxon>
        <taxon>Metazoa</taxon>
        <taxon>Spiralia</taxon>
        <taxon>Lophotrochozoa</taxon>
        <taxon>Mollusca</taxon>
        <taxon>Bivalvia</taxon>
        <taxon>Autobranchia</taxon>
        <taxon>Heteroconchia</taxon>
        <taxon>Euheterodonta</taxon>
        <taxon>Imparidentia</taxon>
        <taxon>Neoheterodontei</taxon>
        <taxon>Myida</taxon>
        <taxon>Dreissenoidea</taxon>
        <taxon>Dreissenidae</taxon>
        <taxon>Dreissena</taxon>
    </lineage>
</organism>